<dbReference type="EMBL" id="BMAT01002337">
    <property type="protein sequence ID" value="GFS05008.1"/>
    <property type="molecule type" value="Genomic_DNA"/>
</dbReference>
<name>A0AAV4I3N3_9GAST</name>
<protein>
    <submittedName>
        <fullName evidence="1">Uncharacterized protein</fullName>
    </submittedName>
</protein>
<dbReference type="AlphaFoldDB" id="A0AAV4I3N3"/>
<accession>A0AAV4I3N3</accession>
<proteinExistence type="predicted"/>
<sequence length="181" mass="19816">MLADSTGVIWDFKPPSDFSLSNQGQQLLDQPNLELLLIQVPKKFDIGLLNGVKCTPGEIIDIARDDSLPGQLSAVYKLAANAEQDLDLKPLVKHNNELLVGKSVSGHVSVTKSYSVESKPSQYTLPSLRRPGPSLVPMPAGLKERFTPFGSVKERYHFSTPPSYNRRTSPACWSGALIPET</sequence>
<comment type="caution">
    <text evidence="1">The sequence shown here is derived from an EMBL/GenBank/DDBJ whole genome shotgun (WGS) entry which is preliminary data.</text>
</comment>
<dbReference type="Proteomes" id="UP000762676">
    <property type="component" value="Unassembled WGS sequence"/>
</dbReference>
<organism evidence="1 2">
    <name type="scientific">Elysia marginata</name>
    <dbReference type="NCBI Taxonomy" id="1093978"/>
    <lineage>
        <taxon>Eukaryota</taxon>
        <taxon>Metazoa</taxon>
        <taxon>Spiralia</taxon>
        <taxon>Lophotrochozoa</taxon>
        <taxon>Mollusca</taxon>
        <taxon>Gastropoda</taxon>
        <taxon>Heterobranchia</taxon>
        <taxon>Euthyneura</taxon>
        <taxon>Panpulmonata</taxon>
        <taxon>Sacoglossa</taxon>
        <taxon>Placobranchoidea</taxon>
        <taxon>Plakobranchidae</taxon>
        <taxon>Elysia</taxon>
    </lineage>
</organism>
<evidence type="ECO:0000313" key="1">
    <source>
        <dbReference type="EMBL" id="GFS05008.1"/>
    </source>
</evidence>
<evidence type="ECO:0000313" key="2">
    <source>
        <dbReference type="Proteomes" id="UP000762676"/>
    </source>
</evidence>
<keyword evidence="2" id="KW-1185">Reference proteome</keyword>
<reference evidence="1 2" key="1">
    <citation type="journal article" date="2021" name="Elife">
        <title>Chloroplast acquisition without the gene transfer in kleptoplastic sea slugs, Plakobranchus ocellatus.</title>
        <authorList>
            <person name="Maeda T."/>
            <person name="Takahashi S."/>
            <person name="Yoshida T."/>
            <person name="Shimamura S."/>
            <person name="Takaki Y."/>
            <person name="Nagai Y."/>
            <person name="Toyoda A."/>
            <person name="Suzuki Y."/>
            <person name="Arimoto A."/>
            <person name="Ishii H."/>
            <person name="Satoh N."/>
            <person name="Nishiyama T."/>
            <person name="Hasebe M."/>
            <person name="Maruyama T."/>
            <person name="Minagawa J."/>
            <person name="Obokata J."/>
            <person name="Shigenobu S."/>
        </authorList>
    </citation>
    <scope>NUCLEOTIDE SEQUENCE [LARGE SCALE GENOMIC DNA]</scope>
</reference>
<gene>
    <name evidence="1" type="ORF">ElyMa_001189700</name>
</gene>